<evidence type="ECO:0000259" key="4">
    <source>
        <dbReference type="Pfam" id="PF03328"/>
    </source>
</evidence>
<reference evidence="5 6" key="1">
    <citation type="submission" date="2019-03" db="EMBL/GenBank/DDBJ databases">
        <title>Ramlibacter sp. 18x22-1, whole genome shotgun sequence.</title>
        <authorList>
            <person name="Zhang X."/>
            <person name="Feng G."/>
            <person name="Zhu H."/>
        </authorList>
    </citation>
    <scope>NUCLEOTIDE SEQUENCE [LARGE SCALE GENOMIC DNA]</scope>
    <source>
        <strain evidence="5 6">18x22-1</strain>
    </source>
</reference>
<keyword evidence="2" id="KW-0479">Metal-binding</keyword>
<dbReference type="SUPFAM" id="SSF51621">
    <property type="entry name" value="Phosphoenolpyruvate/pyruvate domain"/>
    <property type="match status" value="1"/>
</dbReference>
<evidence type="ECO:0000256" key="1">
    <source>
        <dbReference type="ARBA" id="ARBA00005568"/>
    </source>
</evidence>
<dbReference type="InterPro" id="IPR015813">
    <property type="entry name" value="Pyrv/PenolPyrv_kinase-like_dom"/>
</dbReference>
<dbReference type="Pfam" id="PF03328">
    <property type="entry name" value="HpcH_HpaI"/>
    <property type="match status" value="1"/>
</dbReference>
<organism evidence="5 6">
    <name type="scientific">Ramlibacter humi</name>
    <dbReference type="NCBI Taxonomy" id="2530451"/>
    <lineage>
        <taxon>Bacteria</taxon>
        <taxon>Pseudomonadati</taxon>
        <taxon>Pseudomonadota</taxon>
        <taxon>Betaproteobacteria</taxon>
        <taxon>Burkholderiales</taxon>
        <taxon>Comamonadaceae</taxon>
        <taxon>Ramlibacter</taxon>
    </lineage>
</organism>
<dbReference type="FunFam" id="3.20.20.60:FF:000004">
    <property type="entry name" value="5-keto-4-deoxy-D-glucarate aldolase"/>
    <property type="match status" value="1"/>
</dbReference>
<evidence type="ECO:0000313" key="5">
    <source>
        <dbReference type="EMBL" id="TFZ01827.1"/>
    </source>
</evidence>
<dbReference type="PANTHER" id="PTHR30502">
    <property type="entry name" value="2-KETO-3-DEOXY-L-RHAMNONATE ALDOLASE"/>
    <property type="match status" value="1"/>
</dbReference>
<dbReference type="EMBL" id="SMLK01000003">
    <property type="protein sequence ID" value="TFZ01827.1"/>
    <property type="molecule type" value="Genomic_DNA"/>
</dbReference>
<dbReference type="Gene3D" id="3.20.20.60">
    <property type="entry name" value="Phosphoenolpyruvate-binding domains"/>
    <property type="match status" value="1"/>
</dbReference>
<dbReference type="InterPro" id="IPR050251">
    <property type="entry name" value="HpcH-HpaI_aldolase"/>
</dbReference>
<dbReference type="GO" id="GO:0016832">
    <property type="term" value="F:aldehyde-lyase activity"/>
    <property type="evidence" value="ECO:0007669"/>
    <property type="project" value="UniProtKB-ARBA"/>
</dbReference>
<dbReference type="GO" id="GO:0046872">
    <property type="term" value="F:metal ion binding"/>
    <property type="evidence" value="ECO:0007669"/>
    <property type="project" value="UniProtKB-KW"/>
</dbReference>
<keyword evidence="3" id="KW-0456">Lyase</keyword>
<gene>
    <name evidence="5" type="ORF">EZ216_11595</name>
</gene>
<dbReference type="OrthoDB" id="86160at2"/>
<comment type="similarity">
    <text evidence="1">Belongs to the HpcH/HpaI aldolase family.</text>
</comment>
<keyword evidence="6" id="KW-1185">Reference proteome</keyword>
<evidence type="ECO:0000256" key="3">
    <source>
        <dbReference type="ARBA" id="ARBA00023239"/>
    </source>
</evidence>
<dbReference type="RefSeq" id="WP_135249927.1">
    <property type="nucleotide sequence ID" value="NZ_SMLK01000003.1"/>
</dbReference>
<dbReference type="InterPro" id="IPR005000">
    <property type="entry name" value="Aldolase/citrate-lyase_domain"/>
</dbReference>
<name>A0A4Z0BR85_9BURK</name>
<dbReference type="AlphaFoldDB" id="A0A4Z0BR85"/>
<evidence type="ECO:0000313" key="6">
    <source>
        <dbReference type="Proteomes" id="UP000297839"/>
    </source>
</evidence>
<accession>A0A4Z0BR85</accession>
<dbReference type="InterPro" id="IPR040442">
    <property type="entry name" value="Pyrv_kinase-like_dom_sf"/>
</dbReference>
<comment type="caution">
    <text evidence="5">The sequence shown here is derived from an EMBL/GenBank/DDBJ whole genome shotgun (WGS) entry which is preliminary data.</text>
</comment>
<feature type="domain" description="HpcH/HpaI aldolase/citrate lyase" evidence="4">
    <location>
        <begin position="18"/>
        <end position="247"/>
    </location>
</feature>
<dbReference type="GO" id="GO:0005737">
    <property type="term" value="C:cytoplasm"/>
    <property type="evidence" value="ECO:0007669"/>
    <property type="project" value="TreeGrafter"/>
</dbReference>
<protein>
    <submittedName>
        <fullName evidence="5">2-dehydro-3-deoxyglucarate aldolase</fullName>
    </submittedName>
</protein>
<evidence type="ECO:0000256" key="2">
    <source>
        <dbReference type="ARBA" id="ARBA00022723"/>
    </source>
</evidence>
<proteinExistence type="inferred from homology"/>
<sequence>MQTPVNPFKQALRERRAQIGLWQGLASAYTAEICAGAGFDWLLVDGEHSPNGLESILQQAQAIAGYPQTHAVARVPMGHGHVGQMLIKQYLDLGIQSLLVPMVDTPEQAKELVRSMRYPPQGVRGMGGARASRWGRYPNYPKEANEQVCLLVQVETREALANLDAIAAVEGVDGVFIGPSDLSASMGHVGNAAHPEVQAAIEDAFARINRAGKAAGILSIDEAASRRYLELGALFVAVGLDNNLLVKATSALAAKFKGTAPAPAAKGGNPY</sequence>
<dbReference type="Proteomes" id="UP000297839">
    <property type="component" value="Unassembled WGS sequence"/>
</dbReference>
<dbReference type="PANTHER" id="PTHR30502:SF0">
    <property type="entry name" value="PHOSPHOENOLPYRUVATE CARBOXYLASE FAMILY PROTEIN"/>
    <property type="match status" value="1"/>
</dbReference>